<dbReference type="RefSeq" id="WP_149471425.1">
    <property type="nucleotide sequence ID" value="NZ_QOKW01000025.1"/>
</dbReference>
<dbReference type="OrthoDB" id="9808959at2"/>
<dbReference type="InterPro" id="IPR003497">
    <property type="entry name" value="BRO_N_domain"/>
</dbReference>
<protein>
    <recommendedName>
        <fullName evidence="1">Bro-N domain-containing protein</fullName>
    </recommendedName>
</protein>
<organism evidence="2 3">
    <name type="scientific">Roseomonas genomospecies 6</name>
    <dbReference type="NCBI Taxonomy" id="214106"/>
    <lineage>
        <taxon>Bacteria</taxon>
        <taxon>Pseudomonadati</taxon>
        <taxon>Pseudomonadota</taxon>
        <taxon>Alphaproteobacteria</taxon>
        <taxon>Acetobacterales</taxon>
        <taxon>Roseomonadaceae</taxon>
        <taxon>Roseomonas</taxon>
    </lineage>
</organism>
<gene>
    <name evidence="2" type="ORF">DS843_24345</name>
</gene>
<dbReference type="Proteomes" id="UP000480854">
    <property type="component" value="Unassembled WGS sequence"/>
</dbReference>
<dbReference type="EMBL" id="QOKW01000025">
    <property type="protein sequence ID" value="KAA0677282.1"/>
    <property type="molecule type" value="Genomic_DNA"/>
</dbReference>
<dbReference type="AlphaFoldDB" id="A0A9W7KQV1"/>
<sequence>MIQRRTVTGNGEMWFCVKDVAAALGVQMDATSYVKYHGIKPDEIKSYAIAKTPGRPPLFINATAVRRVAQRSNKPAIPAGLLSKVL</sequence>
<name>A0A9W7KQV1_9PROT</name>
<accession>A0A9W7KQV1</accession>
<evidence type="ECO:0000259" key="1">
    <source>
        <dbReference type="Pfam" id="PF02498"/>
    </source>
</evidence>
<comment type="caution">
    <text evidence="2">The sequence shown here is derived from an EMBL/GenBank/DDBJ whole genome shotgun (WGS) entry which is preliminary data.</text>
</comment>
<keyword evidence="3" id="KW-1185">Reference proteome</keyword>
<feature type="domain" description="Bro-N" evidence="1">
    <location>
        <begin position="5"/>
        <end position="76"/>
    </location>
</feature>
<reference evidence="2 3" key="1">
    <citation type="submission" date="2018-07" db="EMBL/GenBank/DDBJ databases">
        <title>Genome sequence of Azospirillum sp. ATCC 49961.</title>
        <authorList>
            <person name="Sant'Anna F.H."/>
            <person name="Baldani J.I."/>
            <person name="Zilli J.E."/>
            <person name="Reis V.M."/>
            <person name="Hartmann A."/>
            <person name="Cruz L."/>
            <person name="de Souza E.M."/>
            <person name="de Oliveira Pedrosa F."/>
            <person name="Passaglia L.M.P."/>
        </authorList>
    </citation>
    <scope>NUCLEOTIDE SEQUENCE [LARGE SCALE GENOMIC DNA]</scope>
    <source>
        <strain evidence="2 3">ATCC 49961</strain>
    </source>
</reference>
<evidence type="ECO:0000313" key="3">
    <source>
        <dbReference type="Proteomes" id="UP000480854"/>
    </source>
</evidence>
<dbReference type="Pfam" id="PF02498">
    <property type="entry name" value="Bro-N"/>
    <property type="match status" value="1"/>
</dbReference>
<proteinExistence type="predicted"/>
<evidence type="ECO:0000313" key="2">
    <source>
        <dbReference type="EMBL" id="KAA0677282.1"/>
    </source>
</evidence>